<evidence type="ECO:0000313" key="5">
    <source>
        <dbReference type="EnsemblMetazoa" id="MDOA008588-PA"/>
    </source>
</evidence>
<feature type="signal peptide" evidence="3">
    <location>
        <begin position="1"/>
        <end position="22"/>
    </location>
</feature>
<dbReference type="GO" id="GO:0006508">
    <property type="term" value="P:proteolysis"/>
    <property type="evidence" value="ECO:0007669"/>
    <property type="project" value="UniProtKB-KW"/>
</dbReference>
<evidence type="ECO:0000256" key="1">
    <source>
        <dbReference type="ARBA" id="ARBA00023157"/>
    </source>
</evidence>
<name>A0A1I8MUJ9_MUSDO</name>
<dbReference type="STRING" id="7370.A0A1I8MUJ9"/>
<dbReference type="InterPro" id="IPR043504">
    <property type="entry name" value="Peptidase_S1_PA_chymotrypsin"/>
</dbReference>
<evidence type="ECO:0000256" key="2">
    <source>
        <dbReference type="RuleBase" id="RU363034"/>
    </source>
</evidence>
<dbReference type="PROSITE" id="PS00134">
    <property type="entry name" value="TRYPSIN_HIS"/>
    <property type="match status" value="1"/>
</dbReference>
<proteinExistence type="predicted"/>
<accession>A0A1I8MUJ9</accession>
<dbReference type="PANTHER" id="PTHR24252">
    <property type="entry name" value="ACROSIN-RELATED"/>
    <property type="match status" value="1"/>
</dbReference>
<dbReference type="InterPro" id="IPR033116">
    <property type="entry name" value="TRYPSIN_SER"/>
</dbReference>
<dbReference type="EnsemblMetazoa" id="MDOA008588-RA">
    <property type="protein sequence ID" value="MDOA008588-PA"/>
    <property type="gene ID" value="MDOA008588"/>
</dbReference>
<protein>
    <recommendedName>
        <fullName evidence="4">Peptidase S1 domain-containing protein</fullName>
    </recommendedName>
</protein>
<dbReference type="Gene3D" id="2.40.10.10">
    <property type="entry name" value="Trypsin-like serine proteases"/>
    <property type="match status" value="1"/>
</dbReference>
<dbReference type="CDD" id="cd00190">
    <property type="entry name" value="Tryp_SPc"/>
    <property type="match status" value="1"/>
</dbReference>
<dbReference type="VEuPathDB" id="VectorBase:MDOA008588"/>
<organism evidence="5">
    <name type="scientific">Musca domestica</name>
    <name type="common">House fly</name>
    <dbReference type="NCBI Taxonomy" id="7370"/>
    <lineage>
        <taxon>Eukaryota</taxon>
        <taxon>Metazoa</taxon>
        <taxon>Ecdysozoa</taxon>
        <taxon>Arthropoda</taxon>
        <taxon>Hexapoda</taxon>
        <taxon>Insecta</taxon>
        <taxon>Pterygota</taxon>
        <taxon>Neoptera</taxon>
        <taxon>Endopterygota</taxon>
        <taxon>Diptera</taxon>
        <taxon>Brachycera</taxon>
        <taxon>Muscomorpha</taxon>
        <taxon>Muscoidea</taxon>
        <taxon>Muscidae</taxon>
        <taxon>Musca</taxon>
    </lineage>
</organism>
<dbReference type="KEGG" id="mde:101893493"/>
<gene>
    <name evidence="5" type="primary">101893493</name>
</gene>
<dbReference type="OrthoDB" id="5597713at2759"/>
<dbReference type="InterPro" id="IPR009003">
    <property type="entry name" value="Peptidase_S1_PA"/>
</dbReference>
<dbReference type="eggNOG" id="KOG3627">
    <property type="taxonomic scope" value="Eukaryota"/>
</dbReference>
<keyword evidence="2" id="KW-0645">Protease</keyword>
<feature type="chain" id="PRO_5044560858" description="Peptidase S1 domain-containing protein" evidence="3">
    <location>
        <begin position="23"/>
        <end position="268"/>
    </location>
</feature>
<dbReference type="RefSeq" id="XP_005187987.2">
    <property type="nucleotide sequence ID" value="XM_005187930.4"/>
</dbReference>
<dbReference type="InterPro" id="IPR001254">
    <property type="entry name" value="Trypsin_dom"/>
</dbReference>
<dbReference type="PANTHER" id="PTHR24252:SF7">
    <property type="entry name" value="HYALIN"/>
    <property type="match status" value="1"/>
</dbReference>
<dbReference type="InterPro" id="IPR018114">
    <property type="entry name" value="TRYPSIN_HIS"/>
</dbReference>
<evidence type="ECO:0000256" key="3">
    <source>
        <dbReference type="SAM" id="SignalP"/>
    </source>
</evidence>
<keyword evidence="2" id="KW-0378">Hydrolase</keyword>
<dbReference type="SUPFAM" id="SSF50494">
    <property type="entry name" value="Trypsin-like serine proteases"/>
    <property type="match status" value="1"/>
</dbReference>
<dbReference type="PRINTS" id="PR00722">
    <property type="entry name" value="CHYMOTRYPSIN"/>
</dbReference>
<sequence length="268" mass="29206">MTRITIAFLIICLSMGLQQTLAAKIEGRIVSGYKASPGQFPWQVIIRQDEFDDLLCGGSIISDSWVLTAGHCCYGFESLLLVFGTIELFDDTALNMTATNLNVHPQYNPTNYNNDVCLIELPEPLTFSTDIAPITLMPTALVTENLTGSVAAISGFGIMNDEYMDASEELLWAQVQVIDNSDCSGVYEPGLVIASTLCAKGYDIANMSICNGDSGGALVKRDPNYNWIQIGINSFVPMDQCTEALPSAYARLSYFLSFIYSVTGLPRV</sequence>
<dbReference type="PROSITE" id="PS00135">
    <property type="entry name" value="TRYPSIN_SER"/>
    <property type="match status" value="1"/>
</dbReference>
<dbReference type="Pfam" id="PF00089">
    <property type="entry name" value="Trypsin"/>
    <property type="match status" value="1"/>
</dbReference>
<feature type="domain" description="Peptidase S1" evidence="4">
    <location>
        <begin position="29"/>
        <end position="264"/>
    </location>
</feature>
<dbReference type="SMART" id="SM00020">
    <property type="entry name" value="Tryp_SPc"/>
    <property type="match status" value="1"/>
</dbReference>
<dbReference type="VEuPathDB" id="VectorBase:MDOMA2_019643"/>
<reference evidence="5" key="1">
    <citation type="submission" date="2020-05" db="UniProtKB">
        <authorList>
            <consortium name="EnsemblMetazoa"/>
        </authorList>
    </citation>
    <scope>IDENTIFICATION</scope>
    <source>
        <strain evidence="5">Aabys</strain>
    </source>
</reference>
<dbReference type="FunFam" id="2.40.10.10:FF:000068">
    <property type="entry name" value="transmembrane protease serine 2"/>
    <property type="match status" value="1"/>
</dbReference>
<dbReference type="InterPro" id="IPR001314">
    <property type="entry name" value="Peptidase_S1A"/>
</dbReference>
<keyword evidence="3" id="KW-0732">Signal</keyword>
<dbReference type="GO" id="GO:0004252">
    <property type="term" value="F:serine-type endopeptidase activity"/>
    <property type="evidence" value="ECO:0007669"/>
    <property type="project" value="InterPro"/>
</dbReference>
<dbReference type="AlphaFoldDB" id="A0A1I8MUJ9"/>
<keyword evidence="2" id="KW-0720">Serine protease</keyword>
<keyword evidence="1" id="KW-1015">Disulfide bond</keyword>
<evidence type="ECO:0000259" key="4">
    <source>
        <dbReference type="PROSITE" id="PS50240"/>
    </source>
</evidence>
<dbReference type="PROSITE" id="PS50240">
    <property type="entry name" value="TRYPSIN_DOM"/>
    <property type="match status" value="1"/>
</dbReference>